<gene>
    <name evidence="1" type="ORF">HYPSUDRAFT_433154</name>
</gene>
<accession>A0A0D2Q0C2</accession>
<dbReference type="AlphaFoldDB" id="A0A0D2Q0C2"/>
<dbReference type="Proteomes" id="UP000054270">
    <property type="component" value="Unassembled WGS sequence"/>
</dbReference>
<dbReference type="EMBL" id="KN817533">
    <property type="protein sequence ID" value="KJA25020.1"/>
    <property type="molecule type" value="Genomic_DNA"/>
</dbReference>
<sequence>MSMSYSCLEELFFIPASADDTDLQAALLLDSKKRSSSKYEHSSMLSSNNAQPRNAQYADARCPWHIAVSRSGKPSQSAVSSGCRTAYDTVYPLRQRLKNRKGSLVDDYINPLKEPTTILKASGLHCSRDCRVASDHRVSSEALAHQPASLVVDAVTALGELLKVELNCNAPLGVSLPSRLAELWRLAQSSIGTMPAEFRASMPAKFQNECRVLVDGEYDGPTVDGQHEWEAQMYALERQYLFLI</sequence>
<protein>
    <submittedName>
        <fullName evidence="1">Uncharacterized protein</fullName>
    </submittedName>
</protein>
<organism evidence="1 2">
    <name type="scientific">Hypholoma sublateritium (strain FD-334 SS-4)</name>
    <dbReference type="NCBI Taxonomy" id="945553"/>
    <lineage>
        <taxon>Eukaryota</taxon>
        <taxon>Fungi</taxon>
        <taxon>Dikarya</taxon>
        <taxon>Basidiomycota</taxon>
        <taxon>Agaricomycotina</taxon>
        <taxon>Agaricomycetes</taxon>
        <taxon>Agaricomycetidae</taxon>
        <taxon>Agaricales</taxon>
        <taxon>Agaricineae</taxon>
        <taxon>Strophariaceae</taxon>
        <taxon>Hypholoma</taxon>
    </lineage>
</organism>
<evidence type="ECO:0000313" key="1">
    <source>
        <dbReference type="EMBL" id="KJA25020.1"/>
    </source>
</evidence>
<evidence type="ECO:0000313" key="2">
    <source>
        <dbReference type="Proteomes" id="UP000054270"/>
    </source>
</evidence>
<reference evidence="2" key="1">
    <citation type="submission" date="2014-04" db="EMBL/GenBank/DDBJ databases">
        <title>Evolutionary Origins and Diversification of the Mycorrhizal Mutualists.</title>
        <authorList>
            <consortium name="DOE Joint Genome Institute"/>
            <consortium name="Mycorrhizal Genomics Consortium"/>
            <person name="Kohler A."/>
            <person name="Kuo A."/>
            <person name="Nagy L.G."/>
            <person name="Floudas D."/>
            <person name="Copeland A."/>
            <person name="Barry K.W."/>
            <person name="Cichocki N."/>
            <person name="Veneault-Fourrey C."/>
            <person name="LaButti K."/>
            <person name="Lindquist E.A."/>
            <person name="Lipzen A."/>
            <person name="Lundell T."/>
            <person name="Morin E."/>
            <person name="Murat C."/>
            <person name="Riley R."/>
            <person name="Ohm R."/>
            <person name="Sun H."/>
            <person name="Tunlid A."/>
            <person name="Henrissat B."/>
            <person name="Grigoriev I.V."/>
            <person name="Hibbett D.S."/>
            <person name="Martin F."/>
        </authorList>
    </citation>
    <scope>NUCLEOTIDE SEQUENCE [LARGE SCALE GENOMIC DNA]</scope>
    <source>
        <strain evidence="2">FD-334 SS-4</strain>
    </source>
</reference>
<proteinExistence type="predicted"/>
<name>A0A0D2Q0C2_HYPSF</name>
<keyword evidence="2" id="KW-1185">Reference proteome</keyword>